<evidence type="ECO:0000256" key="13">
    <source>
        <dbReference type="PROSITE-ProRule" id="PRU00277"/>
    </source>
</evidence>
<feature type="domain" description="PPIase FKBP-type" evidence="16">
    <location>
        <begin position="400"/>
        <end position="488"/>
    </location>
</feature>
<dbReference type="FunFam" id="3.10.50.40:FF:000013">
    <property type="entry name" value="Peptidylprolyl isomerase"/>
    <property type="match status" value="1"/>
</dbReference>
<evidence type="ECO:0000313" key="17">
    <source>
        <dbReference type="EMBL" id="CAI9725269.1"/>
    </source>
</evidence>
<dbReference type="EMBL" id="OX597820">
    <property type="protein sequence ID" value="CAI9725269.1"/>
    <property type="molecule type" value="Genomic_DNA"/>
</dbReference>
<dbReference type="InterPro" id="IPR011990">
    <property type="entry name" value="TPR-like_helical_dom_sf"/>
</dbReference>
<evidence type="ECO:0000256" key="2">
    <source>
        <dbReference type="ARBA" id="ARBA00001947"/>
    </source>
</evidence>
<dbReference type="GO" id="GO:0046872">
    <property type="term" value="F:metal ion binding"/>
    <property type="evidence" value="ECO:0007669"/>
    <property type="project" value="UniProtKB-KW"/>
</dbReference>
<dbReference type="PROSITE" id="PS50059">
    <property type="entry name" value="FKBP_PPIASE"/>
    <property type="match status" value="2"/>
</dbReference>
<keyword evidence="8 14" id="KW-0802">TPR repeat</keyword>
<organism evidence="17 18">
    <name type="scientific">Octopus vulgaris</name>
    <name type="common">Common octopus</name>
    <dbReference type="NCBI Taxonomy" id="6645"/>
    <lineage>
        <taxon>Eukaryota</taxon>
        <taxon>Metazoa</taxon>
        <taxon>Spiralia</taxon>
        <taxon>Lophotrochozoa</taxon>
        <taxon>Mollusca</taxon>
        <taxon>Cephalopoda</taxon>
        <taxon>Coleoidea</taxon>
        <taxon>Octopodiformes</taxon>
        <taxon>Octopoda</taxon>
        <taxon>Incirrata</taxon>
        <taxon>Octopodidae</taxon>
        <taxon>Octopus</taxon>
    </lineage>
</organism>
<evidence type="ECO:0000256" key="7">
    <source>
        <dbReference type="ARBA" id="ARBA00022801"/>
    </source>
</evidence>
<dbReference type="AlphaFoldDB" id="A0AA36F5M7"/>
<protein>
    <recommendedName>
        <fullName evidence="3 13">peptidylprolyl isomerase</fullName>
        <ecNumber evidence="3 13">5.2.1.8</ecNumber>
    </recommendedName>
</protein>
<evidence type="ECO:0000256" key="6">
    <source>
        <dbReference type="ARBA" id="ARBA00022737"/>
    </source>
</evidence>
<keyword evidence="4" id="KW-0645">Protease</keyword>
<feature type="compositionally biased region" description="Acidic residues" evidence="15">
    <location>
        <begin position="776"/>
        <end position="796"/>
    </location>
</feature>
<dbReference type="Gene3D" id="3.10.50.40">
    <property type="match status" value="2"/>
</dbReference>
<evidence type="ECO:0000256" key="4">
    <source>
        <dbReference type="ARBA" id="ARBA00022670"/>
    </source>
</evidence>
<dbReference type="InterPro" id="IPR024079">
    <property type="entry name" value="MetalloPept_cat_dom_sf"/>
</dbReference>
<name>A0AA36F5M7_OCTVU</name>
<feature type="domain" description="PPIase FKBP-type" evidence="16">
    <location>
        <begin position="516"/>
        <end position="602"/>
    </location>
</feature>
<evidence type="ECO:0000256" key="10">
    <source>
        <dbReference type="ARBA" id="ARBA00023049"/>
    </source>
</evidence>
<dbReference type="Pfam" id="PF07998">
    <property type="entry name" value="Peptidase_M54"/>
    <property type="match status" value="1"/>
</dbReference>
<gene>
    <name evidence="17" type="ORF">OCTVUL_1B026160</name>
</gene>
<evidence type="ECO:0000256" key="11">
    <source>
        <dbReference type="ARBA" id="ARBA00023110"/>
    </source>
</evidence>
<dbReference type="EC" id="5.2.1.8" evidence="3 13"/>
<dbReference type="InterPro" id="IPR046357">
    <property type="entry name" value="PPIase_dom_sf"/>
</dbReference>
<dbReference type="SMART" id="SM00028">
    <property type="entry name" value="TPR"/>
    <property type="match status" value="3"/>
</dbReference>
<evidence type="ECO:0000256" key="14">
    <source>
        <dbReference type="PROSITE-ProRule" id="PRU00339"/>
    </source>
</evidence>
<keyword evidence="12 13" id="KW-0413">Isomerase</keyword>
<dbReference type="GO" id="GO:0008237">
    <property type="term" value="F:metallopeptidase activity"/>
    <property type="evidence" value="ECO:0007669"/>
    <property type="project" value="UniProtKB-KW"/>
</dbReference>
<feature type="region of interest" description="Disordered" evidence="15">
    <location>
        <begin position="771"/>
        <end position="813"/>
    </location>
</feature>
<evidence type="ECO:0000256" key="3">
    <source>
        <dbReference type="ARBA" id="ARBA00013194"/>
    </source>
</evidence>
<keyword evidence="5" id="KW-0479">Metal-binding</keyword>
<dbReference type="InterPro" id="IPR050754">
    <property type="entry name" value="FKBP4/5/8-like"/>
</dbReference>
<dbReference type="SUPFAM" id="SSF55486">
    <property type="entry name" value="Metalloproteases ('zincins'), catalytic domain"/>
    <property type="match status" value="1"/>
</dbReference>
<dbReference type="SUPFAM" id="SSF54534">
    <property type="entry name" value="FKBP-like"/>
    <property type="match status" value="2"/>
</dbReference>
<dbReference type="PROSITE" id="PS50005">
    <property type="entry name" value="TPR"/>
    <property type="match status" value="1"/>
</dbReference>
<dbReference type="InterPro" id="IPR012962">
    <property type="entry name" value="Pept_M54_archaemetzincn"/>
</dbReference>
<keyword evidence="10" id="KW-0482">Metalloprotease</keyword>
<keyword evidence="6" id="KW-0677">Repeat</keyword>
<evidence type="ECO:0000256" key="12">
    <source>
        <dbReference type="ARBA" id="ARBA00023235"/>
    </source>
</evidence>
<dbReference type="CDD" id="cd11375">
    <property type="entry name" value="Peptidase_M54"/>
    <property type="match status" value="1"/>
</dbReference>
<keyword evidence="18" id="KW-1185">Reference proteome</keyword>
<comment type="catalytic activity">
    <reaction evidence="1 13">
        <text>[protein]-peptidylproline (omega=180) = [protein]-peptidylproline (omega=0)</text>
        <dbReference type="Rhea" id="RHEA:16237"/>
        <dbReference type="Rhea" id="RHEA-COMP:10747"/>
        <dbReference type="Rhea" id="RHEA-COMP:10748"/>
        <dbReference type="ChEBI" id="CHEBI:83833"/>
        <dbReference type="ChEBI" id="CHEBI:83834"/>
        <dbReference type="EC" id="5.2.1.8"/>
    </reaction>
</comment>
<accession>A0AA36F5M7</accession>
<proteinExistence type="predicted"/>
<dbReference type="GO" id="GO:0003755">
    <property type="term" value="F:peptidyl-prolyl cis-trans isomerase activity"/>
    <property type="evidence" value="ECO:0007669"/>
    <property type="project" value="UniProtKB-KW"/>
</dbReference>
<dbReference type="GO" id="GO:0006508">
    <property type="term" value="P:proteolysis"/>
    <property type="evidence" value="ECO:0007669"/>
    <property type="project" value="UniProtKB-KW"/>
</dbReference>
<dbReference type="Gene3D" id="3.40.390.10">
    <property type="entry name" value="Collagenase (Catalytic Domain)"/>
    <property type="match status" value="1"/>
</dbReference>
<keyword evidence="7" id="KW-0378">Hydrolase</keyword>
<evidence type="ECO:0000313" key="18">
    <source>
        <dbReference type="Proteomes" id="UP001162480"/>
    </source>
</evidence>
<keyword evidence="9" id="KW-0862">Zinc</keyword>
<evidence type="ECO:0000256" key="15">
    <source>
        <dbReference type="SAM" id="MobiDB-lite"/>
    </source>
</evidence>
<sequence length="813" mass="94026">MYFVRRARYLITFPRKKKEYLYDKTRKICEKIYLPKREIEKVISVVMSKNGNSSFMCPWTSNSEKKKKFLIGNLENKGNIERKLYSLSYSVLDNSTENELFVQKIHKANVYMLEQTYIQWKVLWETHDVRNQCQCIFPMKSVIYLQPLGQFPDFVLRYTFHLGNTEMDLLTLLREFAQIYFLGFDVKICLPLLKDSEHSGLKSRVHSVTGQKQFLSSSFFPFLRKKLPKDGYCILGITWTDLYPAEDLNFSLGESSFQHKSGIFCFGRFEPLSFQAGQPMCDITEVDESLIWKMLKVTVHETCHLFGLMHCEIYSCLMNNSTSLEEAMMQPIFLSSLRLVALSSLRRLQESKQIHLLQFCAKMTQEETTVAGIDITPKQDGGVIKEILRPATSEEQPTNGDTVIVHYVGTLLDGSEFDSSRSRGEKFSFALGEEKVIKAWDIGVATMKKGELSRFTCKSDYAYGKRGFLDKIGPDATLVFEVELFDWKEDLSPKKDDSIIRRMISKGEGTDTPNDGATVNVHYIGYYEDKQFEDRDVTFVIGEGNAEDIIEGLDIAVKHFKFNEHSNIEIDAKYAYGEEGNAKFNIPPNARLKYDVTLKSFEKAKEIWRMDAKEKLKQAELAKNKGTQYYKSEKYQIAVRQYKKIVSYLENESSLEDDEEVQKKSLLLAAHLNTALCHLKTNDSHRAIQACDKALEIDEQNVKGFFRRGQAKMNENDYKEALDDFNCLLKFEPDNKAAKNHIIICTKKMKDYKEKEKKLYANIFSKYTMENAKNEIEEEKDGNKDEEEDDEEEEQELPTPTEGMITEEMEAEK</sequence>
<dbReference type="FunFam" id="1.25.40.10:FF:000008">
    <property type="entry name" value="Peptidylprolyl isomerase"/>
    <property type="match status" value="1"/>
</dbReference>
<evidence type="ECO:0000256" key="8">
    <source>
        <dbReference type="ARBA" id="ARBA00022803"/>
    </source>
</evidence>
<dbReference type="InterPro" id="IPR019734">
    <property type="entry name" value="TPR_rpt"/>
</dbReference>
<evidence type="ECO:0000256" key="5">
    <source>
        <dbReference type="ARBA" id="ARBA00022723"/>
    </source>
</evidence>
<dbReference type="Proteomes" id="UP001162480">
    <property type="component" value="Chromosome 7"/>
</dbReference>
<reference evidence="17" key="1">
    <citation type="submission" date="2023-08" db="EMBL/GenBank/DDBJ databases">
        <authorList>
            <person name="Alioto T."/>
            <person name="Alioto T."/>
            <person name="Gomez Garrido J."/>
        </authorList>
    </citation>
    <scope>NUCLEOTIDE SEQUENCE</scope>
</reference>
<dbReference type="Gene3D" id="1.25.40.10">
    <property type="entry name" value="Tetratricopeptide repeat domain"/>
    <property type="match status" value="1"/>
</dbReference>
<feature type="repeat" description="TPR" evidence="14">
    <location>
        <begin position="702"/>
        <end position="735"/>
    </location>
</feature>
<dbReference type="PANTHER" id="PTHR46512">
    <property type="entry name" value="PEPTIDYLPROLYL ISOMERASE"/>
    <property type="match status" value="1"/>
</dbReference>
<comment type="cofactor">
    <cofactor evidence="2">
        <name>Zn(2+)</name>
        <dbReference type="ChEBI" id="CHEBI:29105"/>
    </cofactor>
</comment>
<dbReference type="FunFam" id="3.10.50.40:FF:000006">
    <property type="entry name" value="Peptidyl-prolyl cis-trans isomerase"/>
    <property type="match status" value="1"/>
</dbReference>
<keyword evidence="11 13" id="KW-0697">Rotamase</keyword>
<dbReference type="PANTHER" id="PTHR46512:SF9">
    <property type="entry name" value="PEPTIDYLPROLYL ISOMERASE"/>
    <property type="match status" value="1"/>
</dbReference>
<dbReference type="InterPro" id="IPR001179">
    <property type="entry name" value="PPIase_FKBP_dom"/>
</dbReference>
<evidence type="ECO:0000256" key="9">
    <source>
        <dbReference type="ARBA" id="ARBA00022833"/>
    </source>
</evidence>
<evidence type="ECO:0000259" key="16">
    <source>
        <dbReference type="PROSITE" id="PS50059"/>
    </source>
</evidence>
<dbReference type="SUPFAM" id="SSF48452">
    <property type="entry name" value="TPR-like"/>
    <property type="match status" value="1"/>
</dbReference>
<dbReference type="Pfam" id="PF00254">
    <property type="entry name" value="FKBP_C"/>
    <property type="match status" value="2"/>
</dbReference>
<evidence type="ECO:0000256" key="1">
    <source>
        <dbReference type="ARBA" id="ARBA00000971"/>
    </source>
</evidence>